<protein>
    <recommendedName>
        <fullName evidence="5">Lipoprotein</fullName>
    </recommendedName>
</protein>
<feature type="compositionally biased region" description="Polar residues" evidence="1">
    <location>
        <begin position="48"/>
        <end position="63"/>
    </location>
</feature>
<evidence type="ECO:0000313" key="4">
    <source>
        <dbReference type="Proteomes" id="UP001489897"/>
    </source>
</evidence>
<comment type="caution">
    <text evidence="3">The sequence shown here is derived from an EMBL/GenBank/DDBJ whole genome shotgun (WGS) entry which is preliminary data.</text>
</comment>
<accession>A0ABU9S2Q7</accession>
<dbReference type="Proteomes" id="UP001489897">
    <property type="component" value="Unassembled WGS sequence"/>
</dbReference>
<organism evidence="3 4">
    <name type="scientific">Paraburkholderia ferrariae</name>
    <dbReference type="NCBI Taxonomy" id="386056"/>
    <lineage>
        <taxon>Bacteria</taxon>
        <taxon>Pseudomonadati</taxon>
        <taxon>Pseudomonadota</taxon>
        <taxon>Betaproteobacteria</taxon>
        <taxon>Burkholderiales</taxon>
        <taxon>Burkholderiaceae</taxon>
        <taxon>Paraburkholderia</taxon>
    </lineage>
</organism>
<dbReference type="RefSeq" id="WP_342950176.1">
    <property type="nucleotide sequence ID" value="NZ_JAYMRV010000018.1"/>
</dbReference>
<keyword evidence="4" id="KW-1185">Reference proteome</keyword>
<evidence type="ECO:0000313" key="3">
    <source>
        <dbReference type="EMBL" id="MEM5426545.1"/>
    </source>
</evidence>
<proteinExistence type="predicted"/>
<feature type="compositionally biased region" description="Low complexity" evidence="1">
    <location>
        <begin position="32"/>
        <end position="47"/>
    </location>
</feature>
<feature type="region of interest" description="Disordered" evidence="1">
    <location>
        <begin position="32"/>
        <end position="154"/>
    </location>
</feature>
<evidence type="ECO:0008006" key="5">
    <source>
        <dbReference type="Google" id="ProtNLM"/>
    </source>
</evidence>
<feature type="chain" id="PRO_5046788375" description="Lipoprotein" evidence="2">
    <location>
        <begin position="29"/>
        <end position="154"/>
    </location>
</feature>
<dbReference type="EMBL" id="JAYMRV010000018">
    <property type="protein sequence ID" value="MEM5426545.1"/>
    <property type="molecule type" value="Genomic_DNA"/>
</dbReference>
<feature type="compositionally biased region" description="Low complexity" evidence="1">
    <location>
        <begin position="68"/>
        <end position="106"/>
    </location>
</feature>
<gene>
    <name evidence="3" type="ORF">VSR73_36885</name>
</gene>
<sequence length="154" mass="14936">MRIRLTNRVSTTLSTAAIVVLATIMLDACGPGDGSSAASSTADPSESQSAATPSQSPLANSARISPLPTDTNTAANASANASTDTSANPSAIPAYGANAATATNNASDPVQGAQASLAADSDQVTPVLSYAPGDSAQTQASNGNDSGSPATSSH</sequence>
<feature type="compositionally biased region" description="Polar residues" evidence="1">
    <location>
        <begin position="135"/>
        <end position="154"/>
    </location>
</feature>
<evidence type="ECO:0000256" key="2">
    <source>
        <dbReference type="SAM" id="SignalP"/>
    </source>
</evidence>
<reference evidence="3 4" key="1">
    <citation type="submission" date="2024-01" db="EMBL/GenBank/DDBJ databases">
        <title>The diversity of rhizobia nodulating Mimosa spp. in eleven states of Brazil covering several biomes is determined by host plant, location, and edaphic factors.</title>
        <authorList>
            <person name="Rouws L."/>
            <person name="Barauna A."/>
            <person name="Beukes C."/>
            <person name="De Faria S.M."/>
            <person name="Gross E."/>
            <person name="Dos Reis Junior F.B."/>
            <person name="Simon M."/>
            <person name="Maluk M."/>
            <person name="Odee D.W."/>
            <person name="Kenicer G."/>
            <person name="Young J.P.W."/>
            <person name="Reis V.M."/>
            <person name="Zilli J."/>
            <person name="James E.K."/>
        </authorList>
    </citation>
    <scope>NUCLEOTIDE SEQUENCE [LARGE SCALE GENOMIC DNA]</scope>
    <source>
        <strain evidence="3 4">JPY167</strain>
    </source>
</reference>
<keyword evidence="2" id="KW-0732">Signal</keyword>
<evidence type="ECO:0000256" key="1">
    <source>
        <dbReference type="SAM" id="MobiDB-lite"/>
    </source>
</evidence>
<feature type="signal peptide" evidence="2">
    <location>
        <begin position="1"/>
        <end position="28"/>
    </location>
</feature>
<name>A0ABU9S2Q7_9BURK</name>